<dbReference type="InterPro" id="IPR001753">
    <property type="entry name" value="Enoyl-CoA_hydra/iso"/>
</dbReference>
<evidence type="ECO:0000256" key="1">
    <source>
        <dbReference type="ARBA" id="ARBA00005254"/>
    </source>
</evidence>
<gene>
    <name evidence="4" type="ORF">KAJ83_10815</name>
</gene>
<dbReference type="PROSITE" id="PS00166">
    <property type="entry name" value="ENOYL_COA_HYDRATASE"/>
    <property type="match status" value="1"/>
</dbReference>
<dbReference type="AlphaFoldDB" id="A0A8J7V2T5"/>
<dbReference type="CDD" id="cd06558">
    <property type="entry name" value="crotonase-like"/>
    <property type="match status" value="1"/>
</dbReference>
<dbReference type="SUPFAM" id="SSF52096">
    <property type="entry name" value="ClpP/crotonase"/>
    <property type="match status" value="1"/>
</dbReference>
<dbReference type="GO" id="GO:0006635">
    <property type="term" value="P:fatty acid beta-oxidation"/>
    <property type="evidence" value="ECO:0007669"/>
    <property type="project" value="TreeGrafter"/>
</dbReference>
<evidence type="ECO:0000313" key="5">
    <source>
        <dbReference type="Proteomes" id="UP000672602"/>
    </source>
</evidence>
<accession>A0A8J7V2T5</accession>
<evidence type="ECO:0000256" key="2">
    <source>
        <dbReference type="ARBA" id="ARBA00023239"/>
    </source>
</evidence>
<reference evidence="4" key="1">
    <citation type="submission" date="2021-04" db="EMBL/GenBank/DDBJ databases">
        <authorList>
            <person name="Zhang D.-C."/>
        </authorList>
    </citation>
    <scope>NUCLEOTIDE SEQUENCE</scope>
    <source>
        <strain evidence="4">CGMCC 1.15697</strain>
    </source>
</reference>
<dbReference type="PANTHER" id="PTHR11941">
    <property type="entry name" value="ENOYL-COA HYDRATASE-RELATED"/>
    <property type="match status" value="1"/>
</dbReference>
<dbReference type="PANTHER" id="PTHR11941:SF54">
    <property type="entry name" value="ENOYL-COA HYDRATASE, MITOCHONDRIAL"/>
    <property type="match status" value="1"/>
</dbReference>
<dbReference type="InterPro" id="IPR014748">
    <property type="entry name" value="Enoyl-CoA_hydra_C"/>
</dbReference>
<evidence type="ECO:0000313" key="4">
    <source>
        <dbReference type="EMBL" id="MBP5857501.1"/>
    </source>
</evidence>
<dbReference type="GO" id="GO:0016829">
    <property type="term" value="F:lyase activity"/>
    <property type="evidence" value="ECO:0007669"/>
    <property type="project" value="UniProtKB-KW"/>
</dbReference>
<evidence type="ECO:0000256" key="3">
    <source>
        <dbReference type="RuleBase" id="RU003707"/>
    </source>
</evidence>
<keyword evidence="2" id="KW-0456">Lyase</keyword>
<dbReference type="Proteomes" id="UP000672602">
    <property type="component" value="Unassembled WGS sequence"/>
</dbReference>
<organism evidence="4 5">
    <name type="scientific">Marivibrio halodurans</name>
    <dbReference type="NCBI Taxonomy" id="2039722"/>
    <lineage>
        <taxon>Bacteria</taxon>
        <taxon>Pseudomonadati</taxon>
        <taxon>Pseudomonadota</taxon>
        <taxon>Alphaproteobacteria</taxon>
        <taxon>Rhodospirillales</taxon>
        <taxon>Rhodospirillaceae</taxon>
        <taxon>Marivibrio</taxon>
    </lineage>
</organism>
<name>A0A8J7V2T5_9PROT</name>
<dbReference type="InterPro" id="IPR018376">
    <property type="entry name" value="Enoyl-CoA_hyd/isom_CS"/>
</dbReference>
<dbReference type="InterPro" id="IPR029045">
    <property type="entry name" value="ClpP/crotonase-like_dom_sf"/>
</dbReference>
<comment type="caution">
    <text evidence="4">The sequence shown here is derived from an EMBL/GenBank/DDBJ whole genome shotgun (WGS) entry which is preliminary data.</text>
</comment>
<dbReference type="EMBL" id="JAGMWN010000004">
    <property type="protein sequence ID" value="MBP5857501.1"/>
    <property type="molecule type" value="Genomic_DNA"/>
</dbReference>
<dbReference type="Gene3D" id="3.90.226.10">
    <property type="entry name" value="2-enoyl-CoA Hydratase, Chain A, domain 1"/>
    <property type="match status" value="1"/>
</dbReference>
<protein>
    <submittedName>
        <fullName evidence="4">Enoyl-CoA hydratase/isomerase family protein</fullName>
    </submittedName>
</protein>
<dbReference type="Gene3D" id="1.10.12.10">
    <property type="entry name" value="Lyase 2-enoyl-coa Hydratase, Chain A, domain 2"/>
    <property type="match status" value="1"/>
</dbReference>
<keyword evidence="5" id="KW-1185">Reference proteome</keyword>
<comment type="similarity">
    <text evidence="1 3">Belongs to the enoyl-CoA hydratase/isomerase family.</text>
</comment>
<sequence>MEANDIVLFDVADGIAEITLNRPERRNALSVAAAERLHDLWETVDARDDIRVVILTAAACGTFCAGMDLKEASELRQSRGVDVLTLLRDPFHQRMRAVRVPIIAAMTGHFAAGGFMLSLNADIRVGLSGTRGGITETKRGRGSPWAMPLLWQLPQPMLMEMVLTGDLQPIERLHALGFVNHVEPDLEAVRARARVLAETIRDNAPLSVMAGKQSILKTMDVGCAAGLEHAQQIYEPVYASEDAQEGPRAFAEKRQPVWKGR</sequence>
<dbReference type="RefSeq" id="WP_210682083.1">
    <property type="nucleotide sequence ID" value="NZ_JAGMWN010000004.1"/>
</dbReference>
<dbReference type="Pfam" id="PF00378">
    <property type="entry name" value="ECH_1"/>
    <property type="match status" value="1"/>
</dbReference>
<proteinExistence type="inferred from homology"/>